<dbReference type="Pfam" id="PF02254">
    <property type="entry name" value="TrkA_N"/>
    <property type="match status" value="1"/>
</dbReference>
<keyword evidence="2" id="KW-0813">Transport</keyword>
<dbReference type="InterPro" id="IPR006153">
    <property type="entry name" value="Cation/H_exchanger_TM"/>
</dbReference>
<evidence type="ECO:0000256" key="7">
    <source>
        <dbReference type="ARBA" id="ARBA00022989"/>
    </source>
</evidence>
<evidence type="ECO:0000256" key="11">
    <source>
        <dbReference type="SAM" id="MobiDB-lite"/>
    </source>
</evidence>
<feature type="coiled-coil region" evidence="10">
    <location>
        <begin position="20"/>
        <end position="89"/>
    </location>
</feature>
<dbReference type="InterPro" id="IPR003148">
    <property type="entry name" value="RCK_N"/>
</dbReference>
<dbReference type="PROSITE" id="PS51201">
    <property type="entry name" value="RCK_N"/>
    <property type="match status" value="1"/>
</dbReference>
<feature type="compositionally biased region" description="Low complexity" evidence="11">
    <location>
        <begin position="259"/>
        <end position="270"/>
    </location>
</feature>
<keyword evidence="8" id="KW-0406">Ion transport</keyword>
<feature type="transmembrane region" description="Helical" evidence="12">
    <location>
        <begin position="707"/>
        <end position="725"/>
    </location>
</feature>
<dbReference type="AlphaFoldDB" id="I0YSE4"/>
<dbReference type="GeneID" id="17039298"/>
<dbReference type="KEGG" id="csl:COCSUDRAFT_66826"/>
<feature type="region of interest" description="Disordered" evidence="11">
    <location>
        <begin position="244"/>
        <end position="273"/>
    </location>
</feature>
<evidence type="ECO:0000256" key="3">
    <source>
        <dbReference type="ARBA" id="ARBA00022449"/>
    </source>
</evidence>
<dbReference type="Gene3D" id="1.20.1530.20">
    <property type="match status" value="1"/>
</dbReference>
<protein>
    <recommendedName>
        <fullName evidence="13">RCK N-terminal domain-containing protein</fullName>
    </recommendedName>
</protein>
<evidence type="ECO:0000256" key="12">
    <source>
        <dbReference type="SAM" id="Phobius"/>
    </source>
</evidence>
<dbReference type="InterPro" id="IPR036291">
    <property type="entry name" value="NAD(P)-bd_dom_sf"/>
</dbReference>
<feature type="transmembrane region" description="Helical" evidence="12">
    <location>
        <begin position="561"/>
        <end position="580"/>
    </location>
</feature>
<gene>
    <name evidence="14" type="ORF">COCSUDRAFT_66826</name>
</gene>
<keyword evidence="3" id="KW-0050">Antiport</keyword>
<keyword evidence="9 12" id="KW-0472">Membrane</keyword>
<evidence type="ECO:0000256" key="2">
    <source>
        <dbReference type="ARBA" id="ARBA00022448"/>
    </source>
</evidence>
<feature type="transmembrane region" description="Helical" evidence="12">
    <location>
        <begin position="648"/>
        <end position="667"/>
    </location>
</feature>
<comment type="caution">
    <text evidence="14">The sequence shown here is derived from an EMBL/GenBank/DDBJ whole genome shotgun (WGS) entry which is preliminary data.</text>
</comment>
<feature type="transmembrane region" description="Helical" evidence="12">
    <location>
        <begin position="485"/>
        <end position="506"/>
    </location>
</feature>
<dbReference type="FunFam" id="3.40.50.720:FF:000036">
    <property type="entry name" value="Glutathione-regulated potassium-efflux system protein KefB"/>
    <property type="match status" value="1"/>
</dbReference>
<dbReference type="Proteomes" id="UP000007264">
    <property type="component" value="Unassembled WGS sequence"/>
</dbReference>
<dbReference type="eggNOG" id="KOG1650">
    <property type="taxonomic scope" value="Eukaryota"/>
</dbReference>
<evidence type="ECO:0000256" key="1">
    <source>
        <dbReference type="ARBA" id="ARBA00004127"/>
    </source>
</evidence>
<dbReference type="GO" id="GO:0015386">
    <property type="term" value="F:potassium:proton antiporter activity"/>
    <property type="evidence" value="ECO:0007669"/>
    <property type="project" value="TreeGrafter"/>
</dbReference>
<feature type="transmembrane region" description="Helical" evidence="12">
    <location>
        <begin position="616"/>
        <end position="636"/>
    </location>
</feature>
<keyword evidence="10" id="KW-0175">Coiled coil</keyword>
<dbReference type="EMBL" id="AGSI01000012">
    <property type="protein sequence ID" value="EIE21313.1"/>
    <property type="molecule type" value="Genomic_DNA"/>
</dbReference>
<feature type="transmembrane region" description="Helical" evidence="12">
    <location>
        <begin position="737"/>
        <end position="755"/>
    </location>
</feature>
<evidence type="ECO:0000256" key="10">
    <source>
        <dbReference type="SAM" id="Coils"/>
    </source>
</evidence>
<keyword evidence="4" id="KW-0633">Potassium transport</keyword>
<dbReference type="InterPro" id="IPR004771">
    <property type="entry name" value="K/H_exchanger"/>
</dbReference>
<evidence type="ECO:0000256" key="4">
    <source>
        <dbReference type="ARBA" id="ARBA00022538"/>
    </source>
</evidence>
<dbReference type="GO" id="GO:0012505">
    <property type="term" value="C:endomembrane system"/>
    <property type="evidence" value="ECO:0007669"/>
    <property type="project" value="UniProtKB-SubCell"/>
</dbReference>
<reference evidence="14 15" key="1">
    <citation type="journal article" date="2012" name="Genome Biol.">
        <title>The genome of the polar eukaryotic microalga coccomyxa subellipsoidea reveals traits of cold adaptation.</title>
        <authorList>
            <person name="Blanc G."/>
            <person name="Agarkova I."/>
            <person name="Grimwood J."/>
            <person name="Kuo A."/>
            <person name="Brueggeman A."/>
            <person name="Dunigan D."/>
            <person name="Gurnon J."/>
            <person name="Ladunga I."/>
            <person name="Lindquist E."/>
            <person name="Lucas S."/>
            <person name="Pangilinan J."/>
            <person name="Proschold T."/>
            <person name="Salamov A."/>
            <person name="Schmutz J."/>
            <person name="Weeks D."/>
            <person name="Yamada T."/>
            <person name="Claverie J.M."/>
            <person name="Grigoriev I."/>
            <person name="Van Etten J."/>
            <person name="Lomsadze A."/>
            <person name="Borodovsky M."/>
        </authorList>
    </citation>
    <scope>NUCLEOTIDE SEQUENCE [LARGE SCALE GENOMIC DNA]</scope>
    <source>
        <strain evidence="14 15">C-169</strain>
    </source>
</reference>
<dbReference type="SUPFAM" id="SSF51735">
    <property type="entry name" value="NAD(P)-binding Rossmann-fold domains"/>
    <property type="match status" value="1"/>
</dbReference>
<keyword evidence="5 12" id="KW-0812">Transmembrane</keyword>
<name>I0YSE4_COCSC</name>
<dbReference type="FunFam" id="1.20.1530.20:FF:000007">
    <property type="entry name" value="K(+) efflux antiporter 2 chloroplastic"/>
    <property type="match status" value="1"/>
</dbReference>
<feature type="transmembrane region" description="Helical" evidence="12">
    <location>
        <begin position="518"/>
        <end position="541"/>
    </location>
</feature>
<evidence type="ECO:0000256" key="8">
    <source>
        <dbReference type="ARBA" id="ARBA00023065"/>
    </source>
</evidence>
<feature type="domain" description="RCK N-terminal" evidence="13">
    <location>
        <begin position="781"/>
        <end position="908"/>
    </location>
</feature>
<dbReference type="Pfam" id="PF00999">
    <property type="entry name" value="Na_H_Exchanger"/>
    <property type="match status" value="1"/>
</dbReference>
<dbReference type="PANTHER" id="PTHR46157">
    <property type="entry name" value="K(+) EFFLUX ANTIPORTER 3, CHLOROPLASTIC"/>
    <property type="match status" value="1"/>
</dbReference>
<dbReference type="GO" id="GO:0016020">
    <property type="term" value="C:membrane"/>
    <property type="evidence" value="ECO:0007669"/>
    <property type="project" value="InterPro"/>
</dbReference>
<accession>I0YSE4</accession>
<keyword evidence="7 12" id="KW-1133">Transmembrane helix</keyword>
<keyword evidence="6" id="KW-0630">Potassium</keyword>
<dbReference type="NCBIfam" id="TIGR00932">
    <property type="entry name" value="2a37"/>
    <property type="match status" value="1"/>
</dbReference>
<keyword evidence="15" id="KW-1185">Reference proteome</keyword>
<dbReference type="PANTHER" id="PTHR46157:SF2">
    <property type="entry name" value="K(+) EFFLUX ANTIPORTER 1, CHLOROPLASTIC-RELATED"/>
    <property type="match status" value="1"/>
</dbReference>
<feature type="transmembrane region" description="Helical" evidence="12">
    <location>
        <begin position="673"/>
        <end position="695"/>
    </location>
</feature>
<organism evidence="14 15">
    <name type="scientific">Coccomyxa subellipsoidea (strain C-169)</name>
    <name type="common">Green microalga</name>
    <dbReference type="NCBI Taxonomy" id="574566"/>
    <lineage>
        <taxon>Eukaryota</taxon>
        <taxon>Viridiplantae</taxon>
        <taxon>Chlorophyta</taxon>
        <taxon>core chlorophytes</taxon>
        <taxon>Trebouxiophyceae</taxon>
        <taxon>Trebouxiophyceae incertae sedis</taxon>
        <taxon>Coccomyxaceae</taxon>
        <taxon>Coccomyxa</taxon>
        <taxon>Coccomyxa subellipsoidea</taxon>
    </lineage>
</organism>
<dbReference type="Gene3D" id="3.40.50.720">
    <property type="entry name" value="NAD(P)-binding Rossmann-like Domain"/>
    <property type="match status" value="1"/>
</dbReference>
<evidence type="ECO:0000256" key="5">
    <source>
        <dbReference type="ARBA" id="ARBA00022692"/>
    </source>
</evidence>
<comment type="subcellular location">
    <subcellularLocation>
        <location evidence="1">Endomembrane system</location>
        <topology evidence="1">Multi-pass membrane protein</topology>
    </subcellularLocation>
</comment>
<feature type="transmembrane region" description="Helical" evidence="12">
    <location>
        <begin position="456"/>
        <end position="479"/>
    </location>
</feature>
<feature type="transmembrane region" description="Helical" evidence="12">
    <location>
        <begin position="308"/>
        <end position="330"/>
    </location>
</feature>
<evidence type="ECO:0000313" key="15">
    <source>
        <dbReference type="Proteomes" id="UP000007264"/>
    </source>
</evidence>
<sequence length="991" mass="103630">MEDVIQQSTPEELAPLIEALERARMQQEEATGIREALEAEAQEVAQLAINANDNYQGAQVRVEVARAELEAAQQEKDFLIGEMAKLQLELEQEVNAAEGEDATIEKALVTETQDLGIREVPDAEALLIEMGLRLEEITANVVSLQEKVLTLDVKAASAKAAADNAEAVASAAMSAAEGAVREEMEAAAVAKSTAGALNNVIAELKDLGVSFETSDKLERSLQAKGVSRVDLEAAVDKALTKTGPVAPAKAPSDLRAPVKETATAPAAAAAKEPEKKSTVAATVLRSMEEDAGPSETSKLAAFLPSFKWMAAVATVLAAVAAVGVALYFARHTVAGSTINAKLFTLYGMAQQAKAAVLSLLSHIPLPEIPHGEEGLFESIYLLLTSVIVVPLVCKLPGGSPVLGFLAGGALIGPHALGVIKDVDAVRHLAELGVVFLLFNIGLELSLERLRQMQKYVFGLGSAQVCATLAVVAYTVMAVTGLSGPASIVLGGGLALSSTAVAMQVLQDRGETGSRHGRATFAVLLFQDLAVVVLLMLIPLLAPNESGAPFGLATISKALGLAAIKAVACIGVIIAGGRTLLRPIYRRMADMGNTDVFAATTLLVVLGTSVLTQIAGLSLALGAFLAGLLIAETEFALQVESDIAPYKGLLMGLFFMTVGMEISVGLFFAKIRTVIAGILGLLIGKVAVVGAVGPLFGLSRIQSVRAGLLLAAGGEFAFVAFGEAVSHGLIGKAMVSELFLVVALTMALTPLLAEIGQRLGKAFEKSDVKALQATEGQTEELRGHVIIAGFGRVGQIIGQLLAERLIPFVAVDVRMECVQAGKELDLPVYFGDAGSSAVLHSLGAHHAACAVITLDTPGEPWEISCIYSANYRSVWALHKHFPNVKIYVRAHDVQHGLNLEKAGATAVVPETLEPSLQLASAVLSQLNMPPDDVQEAIQDFRRAHIGELQALCKTSGSTLGYGFPTMDLDEDEVISFNGDGAAPGLPLAEAVP</sequence>
<dbReference type="RefSeq" id="XP_005645857.1">
    <property type="nucleotide sequence ID" value="XM_005645800.1"/>
</dbReference>
<proteinExistence type="predicted"/>
<dbReference type="InterPro" id="IPR038770">
    <property type="entry name" value="Na+/solute_symporter_sf"/>
</dbReference>
<evidence type="ECO:0000256" key="6">
    <source>
        <dbReference type="ARBA" id="ARBA00022958"/>
    </source>
</evidence>
<evidence type="ECO:0000259" key="13">
    <source>
        <dbReference type="PROSITE" id="PS51201"/>
    </source>
</evidence>
<evidence type="ECO:0000313" key="14">
    <source>
        <dbReference type="EMBL" id="EIE21313.1"/>
    </source>
</evidence>
<dbReference type="OrthoDB" id="4834at2759"/>
<dbReference type="GO" id="GO:0009507">
    <property type="term" value="C:chloroplast"/>
    <property type="evidence" value="ECO:0007669"/>
    <property type="project" value="TreeGrafter"/>
</dbReference>
<evidence type="ECO:0000256" key="9">
    <source>
        <dbReference type="ARBA" id="ARBA00023136"/>
    </source>
</evidence>